<proteinExistence type="predicted"/>
<dbReference type="RefSeq" id="WP_378578685.1">
    <property type="nucleotide sequence ID" value="NZ_JBHSFQ010000032.1"/>
</dbReference>
<accession>A0ABV9E4F8</accession>
<evidence type="ECO:0000313" key="2">
    <source>
        <dbReference type="Proteomes" id="UP001595923"/>
    </source>
</evidence>
<keyword evidence="2" id="KW-1185">Reference proteome</keyword>
<dbReference type="Proteomes" id="UP001595923">
    <property type="component" value="Unassembled WGS sequence"/>
</dbReference>
<feature type="non-terminal residue" evidence="1">
    <location>
        <position position="93"/>
    </location>
</feature>
<name>A0ABV9E4F8_9ACTN</name>
<organism evidence="1 2">
    <name type="scientific">Nocardiopsis mangrovi</name>
    <dbReference type="NCBI Taxonomy" id="1179818"/>
    <lineage>
        <taxon>Bacteria</taxon>
        <taxon>Bacillati</taxon>
        <taxon>Actinomycetota</taxon>
        <taxon>Actinomycetes</taxon>
        <taxon>Streptosporangiales</taxon>
        <taxon>Nocardiopsidaceae</taxon>
        <taxon>Nocardiopsis</taxon>
    </lineage>
</organism>
<gene>
    <name evidence="1" type="ORF">ACFO4E_24630</name>
</gene>
<protein>
    <submittedName>
        <fullName evidence="1">Uncharacterized protein</fullName>
    </submittedName>
</protein>
<dbReference type="EMBL" id="JBHSFQ010000032">
    <property type="protein sequence ID" value="MFC4565054.1"/>
    <property type="molecule type" value="Genomic_DNA"/>
</dbReference>
<evidence type="ECO:0000313" key="1">
    <source>
        <dbReference type="EMBL" id="MFC4565054.1"/>
    </source>
</evidence>
<sequence>MTLIPDRFKALPPDQQWDSDFGRMQRVTAEMIAVAKIEAHEREQSVLDLLGARACLETGSCRDERHHNGIVGRVTPQMSEASGRRVNDQEDLV</sequence>
<reference evidence="2" key="1">
    <citation type="journal article" date="2019" name="Int. J. Syst. Evol. Microbiol.">
        <title>The Global Catalogue of Microorganisms (GCM) 10K type strain sequencing project: providing services to taxonomists for standard genome sequencing and annotation.</title>
        <authorList>
            <consortium name="The Broad Institute Genomics Platform"/>
            <consortium name="The Broad Institute Genome Sequencing Center for Infectious Disease"/>
            <person name="Wu L."/>
            <person name="Ma J."/>
        </authorList>
    </citation>
    <scope>NUCLEOTIDE SEQUENCE [LARGE SCALE GENOMIC DNA]</scope>
    <source>
        <strain evidence="2">XZYJ18</strain>
    </source>
</reference>
<comment type="caution">
    <text evidence="1">The sequence shown here is derived from an EMBL/GenBank/DDBJ whole genome shotgun (WGS) entry which is preliminary data.</text>
</comment>